<feature type="region of interest" description="Disordered" evidence="5">
    <location>
        <begin position="15"/>
        <end position="56"/>
    </location>
</feature>
<dbReference type="SUPFAM" id="SSF49599">
    <property type="entry name" value="TRAF domain-like"/>
    <property type="match status" value="1"/>
</dbReference>
<name>A0A3G5AJC6_9VIRU</name>
<dbReference type="Gene3D" id="2.30.30.140">
    <property type="match status" value="1"/>
</dbReference>
<dbReference type="Pfam" id="PF13639">
    <property type="entry name" value="zf-RING_2"/>
    <property type="match status" value="1"/>
</dbReference>
<sequence length="568" mass="64458">MLSSAIYVDEEGDETFVSDPFIPDSDESGELSPNSTDSNHTSYSNPQNNSKSLIPSKYSVPTTKSYDKELFINKDPSFLQNVVCAICFGICHNAVETTSVCGHLFCEECILDWITIKSKDATCPTCKKPISRVDIKPSVAIRRIIDGAKMHCIYKRCTWQGEHGDISQHRQTTCPYEPIPCRFNEKCRMRIRINQIEHMESCPSRLSPCMLCHQNIPFDTIKAHLDQTCPEAFVICAHSCYEIYAEEWSQTKKELTSTESSSKTVVSSSRRSKRVMNYICNTSTDTSNVQGQTVNQHKKLKCSKNEKHESLHKTPTENSKYHSGEDVPNPLYIDANTYRLVEYTSSLESSSSSSSSCSSISTISLHSCMTRKDIPDHTQLCPLHIITCVYANMGCPHPPQSRRDINTHLETSYQYHATLVNLQITLNNDKLIVPPPNLNLNERYYIQNYGYAYPVEHFYNLSGTVPLFKNNDVMHSLLIGDLLDVKDTRGKWTISSIMDIKVTNETRYYKIHYCGWNDRWNEWIWVKSVRLGAPWRYSGGHIGTSRGVDPPVDYLAAEVVCGNNIGII</sequence>
<feature type="domain" description="RING-type" evidence="6">
    <location>
        <begin position="84"/>
        <end position="127"/>
    </location>
</feature>
<dbReference type="GO" id="GO:0008270">
    <property type="term" value="F:zinc ion binding"/>
    <property type="evidence" value="ECO:0007669"/>
    <property type="project" value="UniProtKB-KW"/>
</dbReference>
<keyword evidence="2 4" id="KW-0863">Zinc-finger</keyword>
<dbReference type="SUPFAM" id="SSF57850">
    <property type="entry name" value="RING/U-box"/>
    <property type="match status" value="1"/>
</dbReference>
<protein>
    <submittedName>
        <fullName evidence="8">TNF receptor-associated factor 3-like isoform X1</fullName>
    </submittedName>
</protein>
<reference evidence="8" key="1">
    <citation type="submission" date="2018-10" db="EMBL/GenBank/DDBJ databases">
        <title>Hidden diversity of soil giant viruses.</title>
        <authorList>
            <person name="Schulz F."/>
            <person name="Alteio L."/>
            <person name="Goudeau D."/>
            <person name="Ryan E.M."/>
            <person name="Malmstrom R.R."/>
            <person name="Blanchard J."/>
            <person name="Woyke T."/>
        </authorList>
    </citation>
    <scope>NUCLEOTIDE SEQUENCE</scope>
    <source>
        <strain evidence="8">SYV1</strain>
    </source>
</reference>
<evidence type="ECO:0000259" key="7">
    <source>
        <dbReference type="PROSITE" id="PS50145"/>
    </source>
</evidence>
<feature type="domain" description="TRAF-type" evidence="7">
    <location>
        <begin position="198"/>
        <end position="240"/>
    </location>
</feature>
<dbReference type="InterPro" id="IPR001293">
    <property type="entry name" value="Znf_TRAF"/>
</dbReference>
<accession>A0A3G5AJC6</accession>
<keyword evidence="8" id="KW-0675">Receptor</keyword>
<dbReference type="SUPFAM" id="SSF54160">
    <property type="entry name" value="Chromo domain-like"/>
    <property type="match status" value="1"/>
</dbReference>
<feature type="compositionally biased region" description="Polar residues" evidence="5">
    <location>
        <begin position="31"/>
        <end position="56"/>
    </location>
</feature>
<dbReference type="Gene3D" id="3.30.40.10">
    <property type="entry name" value="Zinc/RING finger domain, C3HC4 (zinc finger)"/>
    <property type="match status" value="3"/>
</dbReference>
<evidence type="ECO:0000256" key="4">
    <source>
        <dbReference type="PROSITE-ProRule" id="PRU00175"/>
    </source>
</evidence>
<keyword evidence="1" id="KW-0479">Metal-binding</keyword>
<organism evidence="8">
    <name type="scientific">Sylvanvirus sp</name>
    <dbReference type="NCBI Taxonomy" id="2487774"/>
    <lineage>
        <taxon>Viruses</taxon>
    </lineage>
</organism>
<dbReference type="InterPro" id="IPR013083">
    <property type="entry name" value="Znf_RING/FYVE/PHD"/>
</dbReference>
<feature type="compositionally biased region" description="Basic and acidic residues" evidence="5">
    <location>
        <begin position="303"/>
        <end position="325"/>
    </location>
</feature>
<evidence type="ECO:0000256" key="2">
    <source>
        <dbReference type="ARBA" id="ARBA00022771"/>
    </source>
</evidence>
<keyword evidence="3" id="KW-0862">Zinc</keyword>
<dbReference type="EMBL" id="MK072507">
    <property type="protein sequence ID" value="AYV86451.1"/>
    <property type="molecule type" value="Genomic_DNA"/>
</dbReference>
<evidence type="ECO:0000256" key="1">
    <source>
        <dbReference type="ARBA" id="ARBA00022723"/>
    </source>
</evidence>
<feature type="region of interest" description="Disordered" evidence="5">
    <location>
        <begin position="295"/>
        <end position="326"/>
    </location>
</feature>
<evidence type="ECO:0000259" key="6">
    <source>
        <dbReference type="PROSITE" id="PS50089"/>
    </source>
</evidence>
<evidence type="ECO:0000313" key="8">
    <source>
        <dbReference type="EMBL" id="AYV86451.1"/>
    </source>
</evidence>
<evidence type="ECO:0000256" key="3">
    <source>
        <dbReference type="ARBA" id="ARBA00022833"/>
    </source>
</evidence>
<dbReference type="PROSITE" id="PS50089">
    <property type="entry name" value="ZF_RING_2"/>
    <property type="match status" value="1"/>
</dbReference>
<proteinExistence type="predicted"/>
<dbReference type="InterPro" id="IPR001841">
    <property type="entry name" value="Znf_RING"/>
</dbReference>
<dbReference type="CDD" id="cd20104">
    <property type="entry name" value="MBT_PHF20L1-like"/>
    <property type="match status" value="1"/>
</dbReference>
<evidence type="ECO:0000256" key="5">
    <source>
        <dbReference type="SAM" id="MobiDB-lite"/>
    </source>
</evidence>
<dbReference type="PROSITE" id="PS00518">
    <property type="entry name" value="ZF_RING_1"/>
    <property type="match status" value="1"/>
</dbReference>
<dbReference type="PANTHER" id="PTHR10131">
    <property type="entry name" value="TNF RECEPTOR ASSOCIATED FACTOR"/>
    <property type="match status" value="1"/>
</dbReference>
<dbReference type="InterPro" id="IPR016197">
    <property type="entry name" value="Chromo-like_dom_sf"/>
</dbReference>
<gene>
    <name evidence="8" type="ORF">Sylvanvirus1_47</name>
</gene>
<dbReference type="SMART" id="SM00184">
    <property type="entry name" value="RING"/>
    <property type="match status" value="1"/>
</dbReference>
<dbReference type="PANTHER" id="PTHR10131:SF94">
    <property type="entry name" value="TNF RECEPTOR-ASSOCIATED FACTOR 4"/>
    <property type="match status" value="1"/>
</dbReference>
<dbReference type="PROSITE" id="PS50145">
    <property type="entry name" value="ZF_TRAF"/>
    <property type="match status" value="1"/>
</dbReference>
<dbReference type="InterPro" id="IPR017907">
    <property type="entry name" value="Znf_RING_CS"/>
</dbReference>